<name>A0A1J4J8W7_9EUKA</name>
<evidence type="ECO:0000313" key="11">
    <source>
        <dbReference type="Proteomes" id="UP000179807"/>
    </source>
</evidence>
<evidence type="ECO:0000313" key="10">
    <source>
        <dbReference type="EMBL" id="OHS94131.1"/>
    </source>
</evidence>
<keyword evidence="4" id="KW-0547">Nucleotide-binding</keyword>
<dbReference type="Proteomes" id="UP000179807">
    <property type="component" value="Unassembled WGS sequence"/>
</dbReference>
<evidence type="ECO:0000256" key="4">
    <source>
        <dbReference type="ARBA" id="ARBA00022741"/>
    </source>
</evidence>
<organism evidence="10 11">
    <name type="scientific">Tritrichomonas foetus</name>
    <dbReference type="NCBI Taxonomy" id="1144522"/>
    <lineage>
        <taxon>Eukaryota</taxon>
        <taxon>Metamonada</taxon>
        <taxon>Parabasalia</taxon>
        <taxon>Tritrichomonadida</taxon>
        <taxon>Tritrichomonadidae</taxon>
        <taxon>Tritrichomonas</taxon>
    </lineage>
</organism>
<evidence type="ECO:0000256" key="8">
    <source>
        <dbReference type="ARBA" id="ARBA00048679"/>
    </source>
</evidence>
<evidence type="ECO:0000256" key="2">
    <source>
        <dbReference type="ARBA" id="ARBA00022527"/>
    </source>
</evidence>
<dbReference type="GO" id="GO:0035556">
    <property type="term" value="P:intracellular signal transduction"/>
    <property type="evidence" value="ECO:0007669"/>
    <property type="project" value="TreeGrafter"/>
</dbReference>
<keyword evidence="6" id="KW-0067">ATP-binding</keyword>
<sequence length="403" mass="45784">MKSTVSMYAPVLSGMSFSPTSNFFSNNETVAQRVFTTMKSIRTILTPIEYRLEQAQNEDRFSSTDKEAIIQICHFANKILEANLKDLFPIVDEALVCARTILAGKYHQQIEKWASTLMGSIFTINQIANSLLFDAAKNNMSCQANDNSGERRYSKQNVKIDDLIVCRICDEQVPVDLFEAHTESCIAAYQSSTKLHEVNQKIEDNISLIERELLDVEWPGVRTTTIELTIPVLQLFLILKRGLEADAYSNDSTDELATIQKALVYLKIPVLQQVINSSIMLLKEKYRQNIALTNAASVLRQTRLSGSDQVISRSNVFISDFEFLKRISAGAYARVFLGQKKKTGDLYAIKVLPKAEMNQKNQVKRALVERDILMQFNNPYIVNFCMYLQKESSANSSHFFNEY</sequence>
<reference evidence="10" key="1">
    <citation type="submission" date="2016-10" db="EMBL/GenBank/DDBJ databases">
        <authorList>
            <person name="Benchimol M."/>
            <person name="Almeida L.G."/>
            <person name="Vasconcelos A.T."/>
            <person name="Perreira-Neves A."/>
            <person name="Rosa I.A."/>
            <person name="Tasca T."/>
            <person name="Bogo M.R."/>
            <person name="de Souza W."/>
        </authorList>
    </citation>
    <scope>NUCLEOTIDE SEQUENCE [LARGE SCALE GENOMIC DNA]</scope>
    <source>
        <strain evidence="10">K</strain>
    </source>
</reference>
<keyword evidence="5" id="KW-0418">Kinase</keyword>
<evidence type="ECO:0000256" key="7">
    <source>
        <dbReference type="ARBA" id="ARBA00047899"/>
    </source>
</evidence>
<dbReference type="InterPro" id="IPR050236">
    <property type="entry name" value="Ser_Thr_kinase_AGC"/>
</dbReference>
<evidence type="ECO:0000256" key="6">
    <source>
        <dbReference type="ARBA" id="ARBA00022840"/>
    </source>
</evidence>
<dbReference type="RefSeq" id="XP_068347268.1">
    <property type="nucleotide sequence ID" value="XM_068512782.1"/>
</dbReference>
<accession>A0A1J4J8W7</accession>
<dbReference type="PROSITE" id="PS50011">
    <property type="entry name" value="PROTEIN_KINASE_DOM"/>
    <property type="match status" value="1"/>
</dbReference>
<protein>
    <recommendedName>
        <fullName evidence="1">non-specific serine/threonine protein kinase</fullName>
        <ecNumber evidence="1">2.7.11.1</ecNumber>
    </recommendedName>
</protein>
<keyword evidence="3" id="KW-0808">Transferase</keyword>
<evidence type="ECO:0000256" key="1">
    <source>
        <dbReference type="ARBA" id="ARBA00012513"/>
    </source>
</evidence>
<keyword evidence="2" id="KW-0723">Serine/threonine-protein kinase</keyword>
<dbReference type="PANTHER" id="PTHR24356:SF1">
    <property type="entry name" value="SERINE_THREONINE-PROTEIN KINASE GREATWALL"/>
    <property type="match status" value="1"/>
</dbReference>
<gene>
    <name evidence="10" type="ORF">TRFO_39680</name>
</gene>
<dbReference type="AlphaFoldDB" id="A0A1J4J8W7"/>
<comment type="catalytic activity">
    <reaction evidence="7">
        <text>L-threonyl-[protein] + ATP = O-phospho-L-threonyl-[protein] + ADP + H(+)</text>
        <dbReference type="Rhea" id="RHEA:46608"/>
        <dbReference type="Rhea" id="RHEA-COMP:11060"/>
        <dbReference type="Rhea" id="RHEA-COMP:11605"/>
        <dbReference type="ChEBI" id="CHEBI:15378"/>
        <dbReference type="ChEBI" id="CHEBI:30013"/>
        <dbReference type="ChEBI" id="CHEBI:30616"/>
        <dbReference type="ChEBI" id="CHEBI:61977"/>
        <dbReference type="ChEBI" id="CHEBI:456216"/>
        <dbReference type="EC" id="2.7.11.1"/>
    </reaction>
</comment>
<proteinExistence type="predicted"/>
<dbReference type="OrthoDB" id="162894at2759"/>
<dbReference type="GeneID" id="94847486"/>
<dbReference type="GO" id="GO:0005524">
    <property type="term" value="F:ATP binding"/>
    <property type="evidence" value="ECO:0007669"/>
    <property type="project" value="UniProtKB-KW"/>
</dbReference>
<feature type="domain" description="Protein kinase" evidence="9">
    <location>
        <begin position="321"/>
        <end position="403"/>
    </location>
</feature>
<dbReference type="SUPFAM" id="SSF56112">
    <property type="entry name" value="Protein kinase-like (PK-like)"/>
    <property type="match status" value="1"/>
</dbReference>
<dbReference type="InterPro" id="IPR000719">
    <property type="entry name" value="Prot_kinase_dom"/>
</dbReference>
<dbReference type="EMBL" id="MLAK01001346">
    <property type="protein sequence ID" value="OHS94131.1"/>
    <property type="molecule type" value="Genomic_DNA"/>
</dbReference>
<comment type="catalytic activity">
    <reaction evidence="8">
        <text>L-seryl-[protein] + ATP = O-phospho-L-seryl-[protein] + ADP + H(+)</text>
        <dbReference type="Rhea" id="RHEA:17989"/>
        <dbReference type="Rhea" id="RHEA-COMP:9863"/>
        <dbReference type="Rhea" id="RHEA-COMP:11604"/>
        <dbReference type="ChEBI" id="CHEBI:15378"/>
        <dbReference type="ChEBI" id="CHEBI:29999"/>
        <dbReference type="ChEBI" id="CHEBI:30616"/>
        <dbReference type="ChEBI" id="CHEBI:83421"/>
        <dbReference type="ChEBI" id="CHEBI:456216"/>
        <dbReference type="EC" id="2.7.11.1"/>
    </reaction>
</comment>
<dbReference type="Pfam" id="PF00069">
    <property type="entry name" value="Pkinase"/>
    <property type="match status" value="1"/>
</dbReference>
<dbReference type="Gene3D" id="3.30.200.20">
    <property type="entry name" value="Phosphorylase Kinase, domain 1"/>
    <property type="match status" value="1"/>
</dbReference>
<evidence type="ECO:0000256" key="3">
    <source>
        <dbReference type="ARBA" id="ARBA00022679"/>
    </source>
</evidence>
<dbReference type="EC" id="2.7.11.1" evidence="1"/>
<evidence type="ECO:0000256" key="5">
    <source>
        <dbReference type="ARBA" id="ARBA00022777"/>
    </source>
</evidence>
<dbReference type="InterPro" id="IPR011009">
    <property type="entry name" value="Kinase-like_dom_sf"/>
</dbReference>
<keyword evidence="11" id="KW-1185">Reference proteome</keyword>
<dbReference type="VEuPathDB" id="TrichDB:TRFO_39680"/>
<evidence type="ECO:0000259" key="9">
    <source>
        <dbReference type="PROSITE" id="PS50011"/>
    </source>
</evidence>
<dbReference type="GO" id="GO:0004674">
    <property type="term" value="F:protein serine/threonine kinase activity"/>
    <property type="evidence" value="ECO:0007669"/>
    <property type="project" value="UniProtKB-KW"/>
</dbReference>
<dbReference type="PANTHER" id="PTHR24356">
    <property type="entry name" value="SERINE/THREONINE-PROTEIN KINASE"/>
    <property type="match status" value="1"/>
</dbReference>
<comment type="caution">
    <text evidence="10">The sequence shown here is derived from an EMBL/GenBank/DDBJ whole genome shotgun (WGS) entry which is preliminary data.</text>
</comment>